<keyword evidence="2 6" id="KW-0812">Transmembrane</keyword>
<keyword evidence="4 6" id="KW-0472">Membrane</keyword>
<feature type="compositionally biased region" description="Low complexity" evidence="5">
    <location>
        <begin position="1083"/>
        <end position="1093"/>
    </location>
</feature>
<feature type="compositionally biased region" description="Pro residues" evidence="5">
    <location>
        <begin position="1227"/>
        <end position="1236"/>
    </location>
</feature>
<keyword evidence="3 6" id="KW-1133">Transmembrane helix</keyword>
<sequence length="1259" mass="134773">MSVDNRPRLPVLPVLLLQNAFLSALIAIRPKAPIKLAAFAIYTYSLGLVLTSTTGDLQQNYSLGCSFASQFFTAFHLLWLADPLNDLRHERDHTAPPALPFLRRMYWASCVITGPRGVGWNYQVANIPPRPCEPRWTFVRHQLLCAFRWYLLVDLAQTYQRSNPSFSHHDTDLFSLSAQGYIQRCINIVARFAPAYGMIAMPYCLLSALSVAMAWSFPRDWPATYGEWADAYTLRRFWGRTYHQLLRRVLHCVNGQGVLPPAGTAPGLLGVVVHAAVCRLCGVRVSPKLFGASFPFFIAQAAAISLEDAVVGLAKRTGMQAQCPDGLVHALGYVWVFVWLNMSVPWYLNWSMRAGVIDTSRMPFSLVTMLVPTITTGAARFLSLMALSMNTIWSRFPWERGPMTIHVECVVTLSSDSLIANPSPAVILVHLVSSYASIQPFDVWSGKRTSILDGRYHAFASGFLGRGGISHLVHPGQVGQLWVFPQEALAYRCGSILLGKSNTMSVALRQYLRMLSFHFTAAYISQIIFDIALIVASRGWSQSKSELTESRSPVSLSPWSAAGRLLSSRHRVLAPAPEILLAATPRPAAMRFPTLSHLFHRRAASDSVLPTMSAPPPTLAGRPASANGLDELVLASAHPADIFTQLLAAVPASATLPLPSAAPAAAPTMLPELAQRIRELEAALALQYKANRRIPALERALQHERAAAQQLAADAAALRTHLVSTQRELHHALARPGADADDRARVLAAENAALTAERLRLRRFIELLAAHAPGGGGAEPDAVLVDAGSALPGPRTPEEYAAQVRCTLGARREARAWRRRAGFWKARAREDGRCAETVTPAASDLSSVVEVLSEARQRAVDALVERRRAEGGFLVEGGAPAEEALVDRALELPPASYPSALASLASSLVLAAAGLDPYPAGLDLYPPATDTSARAPLAAHAHLPPLASEAFRAAHAIAPRASTASLLSASLSRALSLPLSLSLASFSLSRSRSSLSASASGASDASARSPRRRVEVVSVLQTPAAPSSAASSIARLGYIGERAASPASSEGASAGCTLAQTSACSSRSASPTPRARQHEHPPAHTAARALTHATHTDAAHAHTGEAHAHTGEAHAHTGEAHARSDAGSDDELVIIMHSDAGGVLRNTPPATPPGAGKTRGVYGTPGSAERSRLPVLRRAMRRLSISRPVLVDTTNAATCAFLTAGARGRENVSGKAKKDTKVALAPTPTPSPPRPTKIPMGRRIQQAVQPRTRGRKGTA</sequence>
<dbReference type="AlphaFoldDB" id="A0A1X6MPR0"/>
<feature type="compositionally biased region" description="Basic and acidic residues" evidence="5">
    <location>
        <begin position="1094"/>
        <end position="1125"/>
    </location>
</feature>
<dbReference type="InterPro" id="IPR032805">
    <property type="entry name" value="Wax_synthase_dom"/>
</dbReference>
<dbReference type="RefSeq" id="XP_024334990.1">
    <property type="nucleotide sequence ID" value="XM_024481297.1"/>
</dbReference>
<gene>
    <name evidence="8" type="ORF">POSPLADRAFT_1060707</name>
</gene>
<feature type="region of interest" description="Disordered" evidence="5">
    <location>
        <begin position="1211"/>
        <end position="1259"/>
    </location>
</feature>
<evidence type="ECO:0000256" key="5">
    <source>
        <dbReference type="SAM" id="MobiDB-lite"/>
    </source>
</evidence>
<accession>A0A1X6MPR0</accession>
<feature type="transmembrane region" description="Helical" evidence="6">
    <location>
        <begin position="326"/>
        <end position="344"/>
    </location>
</feature>
<organism evidence="8 9">
    <name type="scientific">Postia placenta MAD-698-R-SB12</name>
    <dbReference type="NCBI Taxonomy" id="670580"/>
    <lineage>
        <taxon>Eukaryota</taxon>
        <taxon>Fungi</taxon>
        <taxon>Dikarya</taxon>
        <taxon>Basidiomycota</taxon>
        <taxon>Agaricomycotina</taxon>
        <taxon>Agaricomycetes</taxon>
        <taxon>Polyporales</taxon>
        <taxon>Adustoporiaceae</taxon>
        <taxon>Rhodonia</taxon>
    </lineage>
</organism>
<evidence type="ECO:0000256" key="6">
    <source>
        <dbReference type="SAM" id="Phobius"/>
    </source>
</evidence>
<dbReference type="Proteomes" id="UP000194127">
    <property type="component" value="Unassembled WGS sequence"/>
</dbReference>
<feature type="transmembrane region" description="Helical" evidence="6">
    <location>
        <begin position="364"/>
        <end position="387"/>
    </location>
</feature>
<proteinExistence type="predicted"/>
<dbReference type="Pfam" id="PF13813">
    <property type="entry name" value="MBOAT_2"/>
    <property type="match status" value="1"/>
</dbReference>
<evidence type="ECO:0000256" key="4">
    <source>
        <dbReference type="ARBA" id="ARBA00023136"/>
    </source>
</evidence>
<feature type="region of interest" description="Disordered" evidence="5">
    <location>
        <begin position="1064"/>
        <end position="1125"/>
    </location>
</feature>
<evidence type="ECO:0000313" key="9">
    <source>
        <dbReference type="Proteomes" id="UP000194127"/>
    </source>
</evidence>
<feature type="transmembrane region" description="Helical" evidence="6">
    <location>
        <begin position="294"/>
        <end position="314"/>
    </location>
</feature>
<comment type="subcellular location">
    <subcellularLocation>
        <location evidence="1">Membrane</location>
        <topology evidence="1">Multi-pass membrane protein</topology>
    </subcellularLocation>
</comment>
<dbReference type="GeneID" id="36326247"/>
<dbReference type="OrthoDB" id="1077582at2759"/>
<evidence type="ECO:0000313" key="8">
    <source>
        <dbReference type="EMBL" id="OSX58196.1"/>
    </source>
</evidence>
<name>A0A1X6MPR0_9APHY</name>
<feature type="compositionally biased region" description="Basic and acidic residues" evidence="5">
    <location>
        <begin position="1211"/>
        <end position="1221"/>
    </location>
</feature>
<feature type="domain" description="Wax synthase" evidence="7">
    <location>
        <begin position="221"/>
        <end position="251"/>
    </location>
</feature>
<evidence type="ECO:0000256" key="1">
    <source>
        <dbReference type="ARBA" id="ARBA00004141"/>
    </source>
</evidence>
<keyword evidence="9" id="KW-1185">Reference proteome</keyword>
<protein>
    <recommendedName>
        <fullName evidence="7">Wax synthase domain-containing protein</fullName>
    </recommendedName>
</protein>
<evidence type="ECO:0000256" key="2">
    <source>
        <dbReference type="ARBA" id="ARBA00022692"/>
    </source>
</evidence>
<dbReference type="STRING" id="670580.A0A1X6MPR0"/>
<dbReference type="EMBL" id="KZ110605">
    <property type="protein sequence ID" value="OSX58196.1"/>
    <property type="molecule type" value="Genomic_DNA"/>
</dbReference>
<reference evidence="8 9" key="1">
    <citation type="submission" date="2017-04" db="EMBL/GenBank/DDBJ databases">
        <title>Genome Sequence of the Model Brown-Rot Fungus Postia placenta SB12.</title>
        <authorList>
            <consortium name="DOE Joint Genome Institute"/>
            <person name="Gaskell J."/>
            <person name="Kersten P."/>
            <person name="Larrondo L.F."/>
            <person name="Canessa P."/>
            <person name="Martinez D."/>
            <person name="Hibbett D."/>
            <person name="Schmoll M."/>
            <person name="Kubicek C.P."/>
            <person name="Martinez A.T."/>
            <person name="Yadav J."/>
            <person name="Master E."/>
            <person name="Magnuson J.K."/>
            <person name="James T."/>
            <person name="Yaver D."/>
            <person name="Berka R."/>
            <person name="Labutti K."/>
            <person name="Lipzen A."/>
            <person name="Aerts A."/>
            <person name="Barry K."/>
            <person name="Henrissat B."/>
            <person name="Blanchette R."/>
            <person name="Grigoriev I."/>
            <person name="Cullen D."/>
        </authorList>
    </citation>
    <scope>NUCLEOTIDE SEQUENCE [LARGE SCALE GENOMIC DNA]</scope>
    <source>
        <strain evidence="8 9">MAD-698-R-SB12</strain>
    </source>
</reference>
<evidence type="ECO:0000256" key="3">
    <source>
        <dbReference type="ARBA" id="ARBA00022989"/>
    </source>
</evidence>
<dbReference type="GO" id="GO:0016020">
    <property type="term" value="C:membrane"/>
    <property type="evidence" value="ECO:0007669"/>
    <property type="project" value="UniProtKB-SubCell"/>
</dbReference>
<feature type="compositionally biased region" description="Low complexity" evidence="5">
    <location>
        <begin position="1064"/>
        <end position="1074"/>
    </location>
</feature>
<evidence type="ECO:0000259" key="7">
    <source>
        <dbReference type="Pfam" id="PF13813"/>
    </source>
</evidence>
<feature type="region of interest" description="Disordered" evidence="5">
    <location>
        <begin position="1139"/>
        <end position="1170"/>
    </location>
</feature>
<feature type="transmembrane region" description="Helical" evidence="6">
    <location>
        <begin position="193"/>
        <end position="217"/>
    </location>
</feature>